<feature type="compositionally biased region" description="Basic and acidic residues" evidence="1">
    <location>
        <begin position="174"/>
        <end position="185"/>
    </location>
</feature>
<reference evidence="2 3" key="1">
    <citation type="journal article" date="2018" name="Mol. Biol. Evol.">
        <title>Broad Genomic Sampling Reveals a Smut Pathogenic Ancestry of the Fungal Clade Ustilaginomycotina.</title>
        <authorList>
            <person name="Kijpornyongpan T."/>
            <person name="Mondo S.J."/>
            <person name="Barry K."/>
            <person name="Sandor L."/>
            <person name="Lee J."/>
            <person name="Lipzen A."/>
            <person name="Pangilinan J."/>
            <person name="LaButti K."/>
            <person name="Hainaut M."/>
            <person name="Henrissat B."/>
            <person name="Grigoriev I.V."/>
            <person name="Spatafora J.W."/>
            <person name="Aime M.C."/>
        </authorList>
    </citation>
    <scope>NUCLEOTIDE SEQUENCE [LARGE SCALE GENOMIC DNA]</scope>
    <source>
        <strain evidence="2 3">MCA 3645</strain>
    </source>
</reference>
<feature type="compositionally biased region" description="Acidic residues" evidence="1">
    <location>
        <begin position="83"/>
        <end position="95"/>
    </location>
</feature>
<feature type="region of interest" description="Disordered" evidence="1">
    <location>
        <begin position="171"/>
        <end position="196"/>
    </location>
</feature>
<accession>A0A317XUK5</accession>
<protein>
    <submittedName>
        <fullName evidence="2">Uncharacterized protein</fullName>
    </submittedName>
</protein>
<feature type="region of interest" description="Disordered" evidence="1">
    <location>
        <begin position="291"/>
        <end position="328"/>
    </location>
</feature>
<keyword evidence="3" id="KW-1185">Reference proteome</keyword>
<sequence length="474" mass="53995">MFSPVEVKEEDEPKSPALLPAASPSSLFDRVDSVLCLRLGPDPRCEPTIVETAPIDLTDVSVDSHCPAQKPKCCDSVIVIEIEDSASDNEPEPEPEPVSKERTDTEIVPTQSSGMDDSITTEVIQSAEFMHSAEDQGGTAHHAPVSDYDDDVTRNWVDDAEDEDVTLVNQEQMNEERMECEAKKEEDEDEDDARPRLEDDQVLQLIEKCDRCIRRKFCCYKDFDSLLSSDKCSNCRLSSSKCTYNGINVVKPKPARVIPRPPKRKEPEAEPEMFVEVLISSPSKAYESYWKDSDQLQHRRHEHKRRKETKRRERKPLQTDTDGSGASNELVIRPPQAIAVGQKLRQDAMALPLQSEVLTLLLLTRKAIRRCREGALQKSYVKRLRWCGLMMDSVHESLDLLDETVIHQRSSLSALRDLKRYVRSLTQLVYNFDARPDSESTDAQLLWRMFQSRIEFCEGFIDICLRRHGGSLQA</sequence>
<gene>
    <name evidence="2" type="ORF">BCV70DRAFT_235606</name>
</gene>
<organism evidence="2 3">
    <name type="scientific">Testicularia cyperi</name>
    <dbReference type="NCBI Taxonomy" id="1882483"/>
    <lineage>
        <taxon>Eukaryota</taxon>
        <taxon>Fungi</taxon>
        <taxon>Dikarya</taxon>
        <taxon>Basidiomycota</taxon>
        <taxon>Ustilaginomycotina</taxon>
        <taxon>Ustilaginomycetes</taxon>
        <taxon>Ustilaginales</taxon>
        <taxon>Anthracoideaceae</taxon>
        <taxon>Testicularia</taxon>
    </lineage>
</organism>
<feature type="region of interest" description="Disordered" evidence="1">
    <location>
        <begin position="1"/>
        <end position="23"/>
    </location>
</feature>
<feature type="region of interest" description="Disordered" evidence="1">
    <location>
        <begin position="83"/>
        <end position="115"/>
    </location>
</feature>
<feature type="compositionally biased region" description="Polar residues" evidence="1">
    <location>
        <begin position="318"/>
        <end position="327"/>
    </location>
</feature>
<name>A0A317XUK5_9BASI</name>
<dbReference type="EMBL" id="KZ819189">
    <property type="protein sequence ID" value="PWZ01957.1"/>
    <property type="molecule type" value="Genomic_DNA"/>
</dbReference>
<dbReference type="InParanoid" id="A0A317XUK5"/>
<evidence type="ECO:0000313" key="2">
    <source>
        <dbReference type="EMBL" id="PWZ01957.1"/>
    </source>
</evidence>
<dbReference type="Proteomes" id="UP000246740">
    <property type="component" value="Unassembled WGS sequence"/>
</dbReference>
<dbReference type="AlphaFoldDB" id="A0A317XUK5"/>
<evidence type="ECO:0000256" key="1">
    <source>
        <dbReference type="SAM" id="MobiDB-lite"/>
    </source>
</evidence>
<feature type="compositionally biased region" description="Basic residues" evidence="1">
    <location>
        <begin position="298"/>
        <end position="314"/>
    </location>
</feature>
<evidence type="ECO:0000313" key="3">
    <source>
        <dbReference type="Proteomes" id="UP000246740"/>
    </source>
</evidence>
<proteinExistence type="predicted"/>